<feature type="transmembrane region" description="Helical" evidence="7">
    <location>
        <begin position="21"/>
        <end position="40"/>
    </location>
</feature>
<keyword evidence="5 7" id="KW-0472">Membrane</keyword>
<dbReference type="GO" id="GO:0005886">
    <property type="term" value="C:plasma membrane"/>
    <property type="evidence" value="ECO:0007669"/>
    <property type="project" value="UniProtKB-SubCell"/>
</dbReference>
<feature type="transmembrane region" description="Helical" evidence="7">
    <location>
        <begin position="648"/>
        <end position="666"/>
    </location>
</feature>
<dbReference type="Proteomes" id="UP000236311">
    <property type="component" value="Unassembled WGS sequence"/>
</dbReference>
<reference evidence="10 11" key="1">
    <citation type="submission" date="2018-01" db="EMBL/GenBank/DDBJ databases">
        <authorList>
            <person name="Gaut B.S."/>
            <person name="Morton B.R."/>
            <person name="Clegg M.T."/>
            <person name="Duvall M.R."/>
        </authorList>
    </citation>
    <scope>NUCLEOTIDE SEQUENCE [LARGE SCALE GENOMIC DNA]</scope>
    <source>
        <strain evidence="10">GP69</strain>
    </source>
</reference>
<proteinExistence type="inferred from homology"/>
<organism evidence="10 11">
    <name type="scientific">Acetatifactor muris</name>
    <dbReference type="NCBI Taxonomy" id="879566"/>
    <lineage>
        <taxon>Bacteria</taxon>
        <taxon>Bacillati</taxon>
        <taxon>Bacillota</taxon>
        <taxon>Clostridia</taxon>
        <taxon>Lachnospirales</taxon>
        <taxon>Lachnospiraceae</taxon>
        <taxon>Acetatifactor</taxon>
    </lineage>
</organism>
<evidence type="ECO:0000256" key="3">
    <source>
        <dbReference type="ARBA" id="ARBA00022692"/>
    </source>
</evidence>
<feature type="domain" description="ABC3 transporter permease C-terminal" evidence="8">
    <location>
        <begin position="653"/>
        <end position="768"/>
    </location>
</feature>
<dbReference type="AlphaFoldDB" id="A0A2K4ZBJ8"/>
<feature type="transmembrane region" description="Helical" evidence="7">
    <location>
        <begin position="317"/>
        <end position="340"/>
    </location>
</feature>
<keyword evidence="3 7" id="KW-0812">Transmembrane</keyword>
<evidence type="ECO:0000313" key="11">
    <source>
        <dbReference type="Proteomes" id="UP000236311"/>
    </source>
</evidence>
<dbReference type="InterPro" id="IPR025857">
    <property type="entry name" value="MacB_PCD"/>
</dbReference>
<feature type="transmembrane region" description="Helical" evidence="7">
    <location>
        <begin position="736"/>
        <end position="760"/>
    </location>
</feature>
<feature type="transmembrane region" description="Helical" evidence="7">
    <location>
        <begin position="425"/>
        <end position="446"/>
    </location>
</feature>
<feature type="domain" description="MacB-like periplasmic core" evidence="9">
    <location>
        <begin position="21"/>
        <end position="225"/>
    </location>
</feature>
<dbReference type="EMBL" id="OFSM01000002">
    <property type="protein sequence ID" value="SOY27835.1"/>
    <property type="molecule type" value="Genomic_DNA"/>
</dbReference>
<feature type="transmembrane region" description="Helical" evidence="7">
    <location>
        <begin position="255"/>
        <end position="275"/>
    </location>
</feature>
<evidence type="ECO:0000259" key="8">
    <source>
        <dbReference type="Pfam" id="PF02687"/>
    </source>
</evidence>
<feature type="transmembrane region" description="Helical" evidence="7">
    <location>
        <begin position="701"/>
        <end position="724"/>
    </location>
</feature>
<dbReference type="Pfam" id="PF12704">
    <property type="entry name" value="MacB_PCD"/>
    <property type="match status" value="1"/>
</dbReference>
<evidence type="ECO:0000256" key="5">
    <source>
        <dbReference type="ARBA" id="ARBA00023136"/>
    </source>
</evidence>
<protein>
    <submittedName>
        <fullName evidence="10">FtsX-like permease family protein</fullName>
    </submittedName>
</protein>
<dbReference type="PANTHER" id="PTHR30572">
    <property type="entry name" value="MEMBRANE COMPONENT OF TRANSPORTER-RELATED"/>
    <property type="match status" value="1"/>
</dbReference>
<comment type="subcellular location">
    <subcellularLocation>
        <location evidence="1">Cell membrane</location>
        <topology evidence="1">Multi-pass membrane protein</topology>
    </subcellularLocation>
</comment>
<accession>A0A2K4ZBJ8</accession>
<dbReference type="OrthoDB" id="9793166at2"/>
<feature type="domain" description="ABC3 transporter permease C-terminal" evidence="8">
    <location>
        <begin position="261"/>
        <end position="384"/>
    </location>
</feature>
<evidence type="ECO:0000259" key="9">
    <source>
        <dbReference type="Pfam" id="PF12704"/>
    </source>
</evidence>
<evidence type="ECO:0000256" key="4">
    <source>
        <dbReference type="ARBA" id="ARBA00022989"/>
    </source>
</evidence>
<evidence type="ECO:0000256" key="6">
    <source>
        <dbReference type="ARBA" id="ARBA00038076"/>
    </source>
</evidence>
<gene>
    <name evidence="10" type="ORF">AMURIS_00540</name>
</gene>
<keyword evidence="2" id="KW-1003">Cell membrane</keyword>
<keyword evidence="11" id="KW-1185">Reference proteome</keyword>
<dbReference type="RefSeq" id="WP_103237934.1">
    <property type="nucleotide sequence ID" value="NZ_JANJZD010000002.1"/>
</dbReference>
<name>A0A2K4ZBJ8_9FIRM</name>
<feature type="transmembrane region" description="Helical" evidence="7">
    <location>
        <begin position="352"/>
        <end position="372"/>
    </location>
</feature>
<dbReference type="InterPro" id="IPR003838">
    <property type="entry name" value="ABC3_permease_C"/>
</dbReference>
<keyword evidence="4 7" id="KW-1133">Transmembrane helix</keyword>
<evidence type="ECO:0000256" key="7">
    <source>
        <dbReference type="SAM" id="Phobius"/>
    </source>
</evidence>
<evidence type="ECO:0000256" key="2">
    <source>
        <dbReference type="ARBA" id="ARBA00022475"/>
    </source>
</evidence>
<dbReference type="InterPro" id="IPR050250">
    <property type="entry name" value="Macrolide_Exporter_MacB"/>
</dbReference>
<evidence type="ECO:0000256" key="1">
    <source>
        <dbReference type="ARBA" id="ARBA00004651"/>
    </source>
</evidence>
<dbReference type="PANTHER" id="PTHR30572:SF4">
    <property type="entry name" value="ABC TRANSPORTER PERMEASE YTRF"/>
    <property type="match status" value="1"/>
</dbReference>
<dbReference type="GO" id="GO:0022857">
    <property type="term" value="F:transmembrane transporter activity"/>
    <property type="evidence" value="ECO:0007669"/>
    <property type="project" value="TreeGrafter"/>
</dbReference>
<sequence length="777" mass="84699">MKSYLSLIPISAKVHRRRNRMTILCIVFAVFLVTAIFSVADMVTQGEHIAMINKHGNWHISLSNVSRDTAQGIRVRPDVTAAGFSSVFNLDGEQPYYVNEKKAVLYGTEEACIKQISNGIIEGDFPQKDDQVMLSPNAIGALKVWPGDEITVHTPAGDRVFTVSGLGTDDKGYYEGQTYLVGVYMTQRAFSSLMEQNKIADNDTTLYVQFQSAAKAAKAKKELAAQYGLPEESISENTGVMGTAGYSKSKSMNGFYQIAAILFVLVLLAGTLMISGSMNSNLAQRTQFFGMMRCIGASRRQIIRFVRLEALNWCKRAVPMGMLLGTLASWGVCGMLRYGIGGEWDTMPVFKVSSVGLICGAMVGIITVLLSAESPARRAAKVSPVSAVSGNAGNTPAVRRAARTGFLKIESSLGIHHAVAVRKGWFFMTASFALGIILLLSFSVLLDFAKLLMPSQSVTTADLALNGYANAKILDRELVDEIRKMEGVSNVYGCNYRDNIPAVSLREGIDHINVVSYDETLLEYAKESVVQGDLSEIYGNSNKAATVFNKDNPLKVGDIVKIGSTEIEISCILSQGLFGDSQILICSQKTYDRLMGPEKYCLIGVQLGRNATEETVAQIRDFENSQVIVSDLREYNQQNNATYLATRMITYGFLAIIGIITLFNIINSISMSVSARTKQYGAMRAVGMDGRQLTRMIAAEAFTYAVSGLIAGFGIGIPLSRFLYIGLITRHLGVEWRLSGALIGIVIVFVVFSALIAVYAPAKRICNMAITVTINEL</sequence>
<evidence type="ECO:0000313" key="10">
    <source>
        <dbReference type="EMBL" id="SOY27835.1"/>
    </source>
</evidence>
<dbReference type="Pfam" id="PF02687">
    <property type="entry name" value="FtsX"/>
    <property type="match status" value="2"/>
</dbReference>
<comment type="similarity">
    <text evidence="6">Belongs to the ABC-4 integral membrane protein family.</text>
</comment>